<accession>A0ABW5Y140</accession>
<name>A0ABW5Y140_9BACL</name>
<comment type="caution">
    <text evidence="1">The sequence shown here is derived from an EMBL/GenBank/DDBJ whole genome shotgun (WGS) entry which is preliminary data.</text>
</comment>
<keyword evidence="2" id="KW-1185">Reference proteome</keyword>
<dbReference type="Pfam" id="PF21825">
    <property type="entry name" value="crAss001_48"/>
    <property type="match status" value="1"/>
</dbReference>
<evidence type="ECO:0000313" key="2">
    <source>
        <dbReference type="Proteomes" id="UP001597568"/>
    </source>
</evidence>
<dbReference type="RefSeq" id="WP_380147523.1">
    <property type="nucleotide sequence ID" value="NZ_JBHUOR010000041.1"/>
</dbReference>
<dbReference type="Proteomes" id="UP001597568">
    <property type="component" value="Unassembled WGS sequence"/>
</dbReference>
<dbReference type="EMBL" id="JBHUOR010000041">
    <property type="protein sequence ID" value="MFD2868471.1"/>
    <property type="molecule type" value="Genomic_DNA"/>
</dbReference>
<protein>
    <submittedName>
        <fullName evidence="1">Uncharacterized protein</fullName>
    </submittedName>
</protein>
<proteinExistence type="predicted"/>
<sequence>MGLSETVALMNSEDYKDRFIGEYAQLMIRINGLSKMLDNWDKGTLVFEPKASHETLTMQLFHMEKYANMLMLRADAESIELPNI</sequence>
<dbReference type="InterPro" id="IPR054052">
    <property type="entry name" value="Y16Q-like"/>
</dbReference>
<reference evidence="2" key="1">
    <citation type="journal article" date="2019" name="Int. J. Syst. Evol. Microbiol.">
        <title>The Global Catalogue of Microorganisms (GCM) 10K type strain sequencing project: providing services to taxonomists for standard genome sequencing and annotation.</title>
        <authorList>
            <consortium name="The Broad Institute Genomics Platform"/>
            <consortium name="The Broad Institute Genome Sequencing Center for Infectious Disease"/>
            <person name="Wu L."/>
            <person name="Ma J."/>
        </authorList>
    </citation>
    <scope>NUCLEOTIDE SEQUENCE [LARGE SCALE GENOMIC DNA]</scope>
    <source>
        <strain evidence="2">KCTC 33522</strain>
    </source>
</reference>
<gene>
    <name evidence="1" type="ORF">ACFSY7_08165</name>
</gene>
<organism evidence="1 2">
    <name type="scientific">Kurthia populi</name>
    <dbReference type="NCBI Taxonomy" id="1562132"/>
    <lineage>
        <taxon>Bacteria</taxon>
        <taxon>Bacillati</taxon>
        <taxon>Bacillota</taxon>
        <taxon>Bacilli</taxon>
        <taxon>Bacillales</taxon>
        <taxon>Caryophanaceae</taxon>
        <taxon>Kurthia</taxon>
    </lineage>
</organism>
<evidence type="ECO:0000313" key="1">
    <source>
        <dbReference type="EMBL" id="MFD2868471.1"/>
    </source>
</evidence>